<accession>A0A8H8SZ47</accession>
<dbReference type="SMART" id="SM00385">
    <property type="entry name" value="CYCLIN"/>
    <property type="match status" value="2"/>
</dbReference>
<dbReference type="Pfam" id="PF00134">
    <property type="entry name" value="Cyclin_N"/>
    <property type="match status" value="1"/>
</dbReference>
<keyword evidence="1" id="KW-0132">Cell division</keyword>
<dbReference type="GO" id="GO:0016491">
    <property type="term" value="F:oxidoreductase activity"/>
    <property type="evidence" value="ECO:0007669"/>
    <property type="project" value="InterPro"/>
</dbReference>
<feature type="compositionally biased region" description="Basic and acidic residues" evidence="5">
    <location>
        <begin position="348"/>
        <end position="358"/>
    </location>
</feature>
<dbReference type="AlphaFoldDB" id="A0A8H8SZ47"/>
<proteinExistence type="inferred from homology"/>
<gene>
    <name evidence="8" type="ORF">RhiXN_09859</name>
</gene>
<dbReference type="RefSeq" id="XP_043182509.1">
    <property type="nucleotide sequence ID" value="XM_043329675.1"/>
</dbReference>
<dbReference type="Pfam" id="PF01593">
    <property type="entry name" value="Amino_oxidase"/>
    <property type="match status" value="1"/>
</dbReference>
<feature type="region of interest" description="Disordered" evidence="5">
    <location>
        <begin position="376"/>
        <end position="441"/>
    </location>
</feature>
<dbReference type="GO" id="GO:0051301">
    <property type="term" value="P:cell division"/>
    <property type="evidence" value="ECO:0007669"/>
    <property type="project" value="UniProtKB-KW"/>
</dbReference>
<protein>
    <submittedName>
        <fullName evidence="8">Cyclin, N-terminal domain</fullName>
    </submittedName>
</protein>
<feature type="compositionally biased region" description="Low complexity" evidence="5">
    <location>
        <begin position="249"/>
        <end position="258"/>
    </location>
</feature>
<dbReference type="InterPro" id="IPR004367">
    <property type="entry name" value="Cyclin_C-dom"/>
</dbReference>
<dbReference type="InterPro" id="IPR036915">
    <property type="entry name" value="Cyclin-like_sf"/>
</dbReference>
<dbReference type="InterPro" id="IPR002937">
    <property type="entry name" value="Amino_oxidase"/>
</dbReference>
<dbReference type="CDD" id="cd20512">
    <property type="entry name" value="CYCLIN_CLBs_yeast_rpt2"/>
    <property type="match status" value="1"/>
</dbReference>
<dbReference type="SMART" id="SM01332">
    <property type="entry name" value="Cyclin_C"/>
    <property type="match status" value="1"/>
</dbReference>
<evidence type="ECO:0000313" key="8">
    <source>
        <dbReference type="EMBL" id="QRW22272.1"/>
    </source>
</evidence>
<evidence type="ECO:0000259" key="7">
    <source>
        <dbReference type="SMART" id="SM01332"/>
    </source>
</evidence>
<dbReference type="InterPro" id="IPR006671">
    <property type="entry name" value="Cyclin_N"/>
</dbReference>
<dbReference type="SUPFAM" id="SSF54373">
    <property type="entry name" value="FAD-linked reductases, C-terminal domain"/>
    <property type="match status" value="1"/>
</dbReference>
<evidence type="ECO:0000256" key="1">
    <source>
        <dbReference type="ARBA" id="ARBA00022618"/>
    </source>
</evidence>
<feature type="compositionally biased region" description="Polar residues" evidence="5">
    <location>
        <begin position="231"/>
        <end position="240"/>
    </location>
</feature>
<feature type="region of interest" description="Disordered" evidence="5">
    <location>
        <begin position="214"/>
        <end position="292"/>
    </location>
</feature>
<dbReference type="EMBL" id="CP059665">
    <property type="protein sequence ID" value="QRW22272.1"/>
    <property type="molecule type" value="Genomic_DNA"/>
</dbReference>
<dbReference type="Gene3D" id="3.90.660.10">
    <property type="match status" value="1"/>
</dbReference>
<evidence type="ECO:0000259" key="6">
    <source>
        <dbReference type="SMART" id="SM00385"/>
    </source>
</evidence>
<dbReference type="GeneID" id="67032138"/>
<dbReference type="Proteomes" id="UP000650533">
    <property type="component" value="Chromosome 8"/>
</dbReference>
<evidence type="ECO:0000256" key="3">
    <source>
        <dbReference type="ARBA" id="ARBA00023306"/>
    </source>
</evidence>
<dbReference type="InterPro" id="IPR013763">
    <property type="entry name" value="Cyclin-like_dom"/>
</dbReference>
<comment type="similarity">
    <text evidence="4">Belongs to the cyclin family.</text>
</comment>
<dbReference type="SUPFAM" id="SSF47954">
    <property type="entry name" value="Cyclin-like"/>
    <property type="match status" value="2"/>
</dbReference>
<dbReference type="FunFam" id="1.10.472.10:FF:000001">
    <property type="entry name" value="G2/mitotic-specific cyclin"/>
    <property type="match status" value="1"/>
</dbReference>
<organism evidence="8 9">
    <name type="scientific">Rhizoctonia solani</name>
    <dbReference type="NCBI Taxonomy" id="456999"/>
    <lineage>
        <taxon>Eukaryota</taxon>
        <taxon>Fungi</taxon>
        <taxon>Dikarya</taxon>
        <taxon>Basidiomycota</taxon>
        <taxon>Agaricomycotina</taxon>
        <taxon>Agaricomycetes</taxon>
        <taxon>Cantharellales</taxon>
        <taxon>Ceratobasidiaceae</taxon>
        <taxon>Rhizoctonia</taxon>
    </lineage>
</organism>
<feature type="domain" description="Cyclin-like" evidence="6">
    <location>
        <begin position="608"/>
        <end position="689"/>
    </location>
</feature>
<evidence type="ECO:0000256" key="4">
    <source>
        <dbReference type="RuleBase" id="RU000383"/>
    </source>
</evidence>
<dbReference type="Pfam" id="PF02984">
    <property type="entry name" value="Cyclin_C"/>
    <property type="match status" value="1"/>
</dbReference>
<dbReference type="KEGG" id="rsx:RhiXN_09859"/>
<dbReference type="PANTHER" id="PTHR10177">
    <property type="entry name" value="CYCLINS"/>
    <property type="match status" value="1"/>
</dbReference>
<reference evidence="8" key="1">
    <citation type="submission" date="2020-05" db="EMBL/GenBank/DDBJ databases">
        <title>Evolutionary and genomic comparisons of hybrid uninucleate and nonhybrid Rhizoctonia fungi.</title>
        <authorList>
            <person name="Li C."/>
            <person name="Chen X."/>
        </authorList>
    </citation>
    <scope>NUCLEOTIDE SEQUENCE</scope>
    <source>
        <strain evidence="8">AG-1 IA</strain>
    </source>
</reference>
<feature type="compositionally biased region" description="Basic and acidic residues" evidence="5">
    <location>
        <begin position="274"/>
        <end position="288"/>
    </location>
</feature>
<feature type="domain" description="Cyclin C-terminal" evidence="7">
    <location>
        <begin position="604"/>
        <end position="717"/>
    </location>
</feature>
<evidence type="ECO:0000256" key="2">
    <source>
        <dbReference type="ARBA" id="ARBA00023127"/>
    </source>
</evidence>
<feature type="compositionally biased region" description="Basic and acidic residues" evidence="5">
    <location>
        <begin position="397"/>
        <end position="408"/>
    </location>
</feature>
<dbReference type="CDD" id="cd20568">
    <property type="entry name" value="CYCLIN_CLBs_yeast_rpt1"/>
    <property type="match status" value="1"/>
</dbReference>
<feature type="domain" description="Cyclin-like" evidence="6">
    <location>
        <begin position="511"/>
        <end position="595"/>
    </location>
</feature>
<dbReference type="InterPro" id="IPR039361">
    <property type="entry name" value="Cyclin"/>
</dbReference>
<dbReference type="Gene3D" id="1.10.472.10">
    <property type="entry name" value="Cyclin-like"/>
    <property type="match status" value="2"/>
</dbReference>
<keyword evidence="2 4" id="KW-0195">Cyclin</keyword>
<sequence>MSLRYIGSVKIAIKFTERWWERLPNKQLGGKSTTNRPIHSVIYPSYGIGGSSAILIADRAWGQDAAHIGSMVEEGEVHPCPLTKILCDLAKMHDIRDPTTGGIDYDVLLGVLIGHHAWNWGTSEFSSGGYAFFGPSQFTELYSHVTTPIFGLLHFAGEATSVRHSWLVGALSSAFHSLYEIFIAEGQEDLIARLIADDSPFKSAAKYEINLDQTAKQARRSTRNTKHVDQNAGQPTTRSTAARKRAEASKPAAKESASTVALGLKRKALGDNTNAEKKKSTKAADAKGKGKVVKAPMPKAKIAANAASASRATPMKLVVEIPVRKRRRVQPKPVTVATKGPANSSAKASEEVPRHSSDLIESSDHHLALQTTEAPPDIDIQAGEPNQTTKPAPSLLVEKDRLEDEPPAKRLRSSPSPNIPLAQPAHIEPTISSPTQDKDNPFEIGLRSQRIENQPWVDLDAEDENDPAMVSEYVNEIFGYMRELEVQTMPSSIYMNSQPELEWHLRGILMDWLIQVHERFRLLPETLFIAANLIDRFLSMRVVSLVKLQLVGITGLFVAAKYEEIMVPTLQDLLKVADSDYTVEDILAAEKYLLRTLGWDISYPNPMSFLRRVNKAEDYNANTRTLAKFLIEISVVEERLLKYTPSMLAAAGLWLARLILDKPEWDVSLEHYSGYTENKLVRCANVMVNFLLQPIKHESLWRKYSKKKYLRCAIVARKWAEVRWPPEENCSGIDEDSEGFGLVDVDLAAALPYLREQALARAEAQDL</sequence>
<dbReference type="Gene3D" id="1.10.10.1620">
    <property type="match status" value="1"/>
</dbReference>
<evidence type="ECO:0000256" key="5">
    <source>
        <dbReference type="SAM" id="MobiDB-lite"/>
    </source>
</evidence>
<name>A0A8H8SZ47_9AGAM</name>
<keyword evidence="3" id="KW-0131">Cell cycle</keyword>
<evidence type="ECO:0000313" key="9">
    <source>
        <dbReference type="Proteomes" id="UP000650533"/>
    </source>
</evidence>
<feature type="region of interest" description="Disordered" evidence="5">
    <location>
        <begin position="329"/>
        <end position="358"/>
    </location>
</feature>